<name>A0A5C7HQC1_9ROSI</name>
<keyword evidence="5" id="KW-1015">Disulfide bond</keyword>
<dbReference type="EMBL" id="VAHF01000007">
    <property type="protein sequence ID" value="TXG58968.1"/>
    <property type="molecule type" value="Genomic_DNA"/>
</dbReference>
<dbReference type="InterPro" id="IPR016140">
    <property type="entry name" value="Bifunc_inhib/LTP/seed_store"/>
</dbReference>
<protein>
    <recommendedName>
        <fullName evidence="6">Non-specific lipid-transfer protein</fullName>
    </recommendedName>
</protein>
<dbReference type="AlphaFoldDB" id="A0A5C7HQC1"/>
<evidence type="ECO:0000256" key="4">
    <source>
        <dbReference type="ARBA" id="ARBA00023121"/>
    </source>
</evidence>
<dbReference type="InterPro" id="IPR000528">
    <property type="entry name" value="Plant_nsLTP"/>
</dbReference>
<accession>A0A5C7HQC1</accession>
<keyword evidence="11" id="KW-1185">Reference proteome</keyword>
<dbReference type="Gene3D" id="1.10.110.10">
    <property type="entry name" value="Plant lipid-transfer and hydrophobic proteins"/>
    <property type="match status" value="2"/>
</dbReference>
<dbReference type="PANTHER" id="PTHR33076">
    <property type="entry name" value="NON-SPECIFIC LIPID-TRANSFER PROTEIN 2-RELATED"/>
    <property type="match status" value="1"/>
</dbReference>
<dbReference type="GO" id="GO:0008289">
    <property type="term" value="F:lipid binding"/>
    <property type="evidence" value="ECO:0007669"/>
    <property type="project" value="UniProtKB-KW"/>
</dbReference>
<gene>
    <name evidence="10" type="ORF">EZV62_016797</name>
</gene>
<dbReference type="InterPro" id="IPR036312">
    <property type="entry name" value="Bifun_inhib/LTP/seed_sf"/>
</dbReference>
<evidence type="ECO:0000256" key="3">
    <source>
        <dbReference type="ARBA" id="ARBA00022448"/>
    </source>
</evidence>
<dbReference type="CDD" id="cd01960">
    <property type="entry name" value="nsLTP1"/>
    <property type="match status" value="2"/>
</dbReference>
<feature type="signal peptide" evidence="8">
    <location>
        <begin position="1"/>
        <end position="29"/>
    </location>
</feature>
<dbReference type="FunFam" id="1.10.110.10:FF:000002">
    <property type="entry name" value="Non-specific lipid-transfer protein"/>
    <property type="match status" value="2"/>
</dbReference>
<dbReference type="PRINTS" id="PR00382">
    <property type="entry name" value="LIPIDTRNSFER"/>
</dbReference>
<keyword evidence="8" id="KW-0732">Signal</keyword>
<comment type="similarity">
    <text evidence="2 6">Belongs to the plant LTP family.</text>
</comment>
<evidence type="ECO:0000256" key="6">
    <source>
        <dbReference type="RuleBase" id="RU000628"/>
    </source>
</evidence>
<evidence type="ECO:0000256" key="5">
    <source>
        <dbReference type="ARBA" id="ARBA00023157"/>
    </source>
</evidence>
<keyword evidence="7" id="KW-0812">Transmembrane</keyword>
<dbReference type="Pfam" id="PF00234">
    <property type="entry name" value="Tryp_alpha_amyl"/>
    <property type="match status" value="2"/>
</dbReference>
<proteinExistence type="inferred from homology"/>
<dbReference type="GO" id="GO:0006869">
    <property type="term" value="P:lipid transport"/>
    <property type="evidence" value="ECO:0007669"/>
    <property type="project" value="InterPro"/>
</dbReference>
<dbReference type="SMART" id="SM00499">
    <property type="entry name" value="AAI"/>
    <property type="match status" value="2"/>
</dbReference>
<reference evidence="11" key="1">
    <citation type="journal article" date="2019" name="Gigascience">
        <title>De novo genome assembly of the endangered Acer yangbiense, a plant species with extremely small populations endemic to Yunnan Province, China.</title>
        <authorList>
            <person name="Yang J."/>
            <person name="Wariss H.M."/>
            <person name="Tao L."/>
            <person name="Zhang R."/>
            <person name="Yun Q."/>
            <person name="Hollingsworth P."/>
            <person name="Dao Z."/>
            <person name="Luo G."/>
            <person name="Guo H."/>
            <person name="Ma Y."/>
            <person name="Sun W."/>
        </authorList>
    </citation>
    <scope>NUCLEOTIDE SEQUENCE [LARGE SCALE GENOMIC DNA]</scope>
    <source>
        <strain evidence="11">cv. Malutang</strain>
    </source>
</reference>
<feature type="domain" description="Bifunctional inhibitor/plant lipid transfer protein/seed storage helical" evidence="9">
    <location>
        <begin position="32"/>
        <end position="116"/>
    </location>
</feature>
<evidence type="ECO:0000256" key="8">
    <source>
        <dbReference type="SAM" id="SignalP"/>
    </source>
</evidence>
<feature type="domain" description="Bifunctional inhibitor/plant lipid transfer protein/seed storage helical" evidence="9">
    <location>
        <begin position="169"/>
        <end position="254"/>
    </location>
</feature>
<feature type="chain" id="PRO_5023076249" description="Non-specific lipid-transfer protein" evidence="8">
    <location>
        <begin position="30"/>
        <end position="265"/>
    </location>
</feature>
<comment type="function">
    <text evidence="1 6">Plant non-specific lipid-transfer proteins transfer phospholipids as well as galactolipids across membranes. May play a role in wax or cutin deposition in the cell walls of expanding epidermal cells and certain secretory tissues.</text>
</comment>
<sequence length="265" mass="27164">MASSMGFKLQAAACVVLVCMLMGAPIAHAITCGQVVNGIGPCINYIRGGGPLTAACCNGVKNLNGAAKTTPDRQQACQCLKSSASSIPGINYGLASGLPGKCGVSIPYAISPSTDCSRFNLLSFSQLYIYTYTPPILIMASFFAFKLVACVVVMCMVVGAPIAEAAITCGQVSSSLGPCIPYLRTGTGAVPPACCSGVKTLAGAATTTPDRQQACKCLKSTAASISGFNYNAASGLPGKCGISIPYKISPTTNCDRFCSHLYFNT</sequence>
<evidence type="ECO:0000259" key="9">
    <source>
        <dbReference type="SMART" id="SM00499"/>
    </source>
</evidence>
<organism evidence="10 11">
    <name type="scientific">Acer yangbiense</name>
    <dbReference type="NCBI Taxonomy" id="1000413"/>
    <lineage>
        <taxon>Eukaryota</taxon>
        <taxon>Viridiplantae</taxon>
        <taxon>Streptophyta</taxon>
        <taxon>Embryophyta</taxon>
        <taxon>Tracheophyta</taxon>
        <taxon>Spermatophyta</taxon>
        <taxon>Magnoliopsida</taxon>
        <taxon>eudicotyledons</taxon>
        <taxon>Gunneridae</taxon>
        <taxon>Pentapetalae</taxon>
        <taxon>rosids</taxon>
        <taxon>malvids</taxon>
        <taxon>Sapindales</taxon>
        <taxon>Sapindaceae</taxon>
        <taxon>Hippocastanoideae</taxon>
        <taxon>Acereae</taxon>
        <taxon>Acer</taxon>
    </lineage>
</organism>
<evidence type="ECO:0000313" key="11">
    <source>
        <dbReference type="Proteomes" id="UP000323000"/>
    </source>
</evidence>
<dbReference type="Proteomes" id="UP000323000">
    <property type="component" value="Chromosome 7"/>
</dbReference>
<dbReference type="OrthoDB" id="1890443at2759"/>
<evidence type="ECO:0000256" key="2">
    <source>
        <dbReference type="ARBA" id="ARBA00009748"/>
    </source>
</evidence>
<keyword evidence="3 6" id="KW-0813">Transport</keyword>
<keyword evidence="7" id="KW-1133">Transmembrane helix</keyword>
<evidence type="ECO:0000256" key="1">
    <source>
        <dbReference type="ARBA" id="ARBA00003211"/>
    </source>
</evidence>
<comment type="caution">
    <text evidence="10">The sequence shown here is derived from an EMBL/GenBank/DDBJ whole genome shotgun (WGS) entry which is preliminary data.</text>
</comment>
<keyword evidence="4 6" id="KW-0446">Lipid-binding</keyword>
<feature type="transmembrane region" description="Helical" evidence="7">
    <location>
        <begin position="136"/>
        <end position="158"/>
    </location>
</feature>
<keyword evidence="7" id="KW-0472">Membrane</keyword>
<dbReference type="SUPFAM" id="SSF47699">
    <property type="entry name" value="Bifunctional inhibitor/lipid-transfer protein/seed storage 2S albumin"/>
    <property type="match status" value="2"/>
</dbReference>
<evidence type="ECO:0000313" key="10">
    <source>
        <dbReference type="EMBL" id="TXG58968.1"/>
    </source>
</evidence>
<evidence type="ECO:0000256" key="7">
    <source>
        <dbReference type="SAM" id="Phobius"/>
    </source>
</evidence>